<evidence type="ECO:0000256" key="1">
    <source>
        <dbReference type="SAM" id="MobiDB-lite"/>
    </source>
</evidence>
<sequence>MWRDLQKKRSGMIPVSSREGGATEGMASMTIEGPGGIQWILRLYPSIVSMAGSLRKLRYELDASMFTDFGGMWSVDC</sequence>
<evidence type="ECO:0000313" key="3">
    <source>
        <dbReference type="Proteomes" id="UP000248423"/>
    </source>
</evidence>
<organism evidence="2 3">
    <name type="scientific">Aspergillus sclerotiicarbonarius (strain CBS 121057 / IBT 28362)</name>
    <dbReference type="NCBI Taxonomy" id="1448318"/>
    <lineage>
        <taxon>Eukaryota</taxon>
        <taxon>Fungi</taxon>
        <taxon>Dikarya</taxon>
        <taxon>Ascomycota</taxon>
        <taxon>Pezizomycotina</taxon>
        <taxon>Eurotiomycetes</taxon>
        <taxon>Eurotiomycetidae</taxon>
        <taxon>Eurotiales</taxon>
        <taxon>Aspergillaceae</taxon>
        <taxon>Aspergillus</taxon>
        <taxon>Aspergillus subgen. Circumdati</taxon>
    </lineage>
</organism>
<accession>A0A319E6W5</accession>
<gene>
    <name evidence="2" type="ORF">BO78DRAFT_397887</name>
</gene>
<dbReference type="Proteomes" id="UP000248423">
    <property type="component" value="Unassembled WGS sequence"/>
</dbReference>
<proteinExistence type="predicted"/>
<dbReference type="EMBL" id="KZ826355">
    <property type="protein sequence ID" value="PYI05786.1"/>
    <property type="molecule type" value="Genomic_DNA"/>
</dbReference>
<feature type="region of interest" description="Disordered" evidence="1">
    <location>
        <begin position="1"/>
        <end position="25"/>
    </location>
</feature>
<dbReference type="AlphaFoldDB" id="A0A319E6W5"/>
<name>A0A319E6W5_ASPSB</name>
<reference evidence="2 3" key="1">
    <citation type="submission" date="2018-02" db="EMBL/GenBank/DDBJ databases">
        <title>The genomes of Aspergillus section Nigri reveals drivers in fungal speciation.</title>
        <authorList>
            <consortium name="DOE Joint Genome Institute"/>
            <person name="Vesth T.C."/>
            <person name="Nybo J."/>
            <person name="Theobald S."/>
            <person name="Brandl J."/>
            <person name="Frisvad J.C."/>
            <person name="Nielsen K.F."/>
            <person name="Lyhne E.K."/>
            <person name="Kogle M.E."/>
            <person name="Kuo A."/>
            <person name="Riley R."/>
            <person name="Clum A."/>
            <person name="Nolan M."/>
            <person name="Lipzen A."/>
            <person name="Salamov A."/>
            <person name="Henrissat B."/>
            <person name="Wiebenga A."/>
            <person name="De vries R.P."/>
            <person name="Grigoriev I.V."/>
            <person name="Mortensen U.H."/>
            <person name="Andersen M.R."/>
            <person name="Baker S.E."/>
        </authorList>
    </citation>
    <scope>NUCLEOTIDE SEQUENCE [LARGE SCALE GENOMIC DNA]</scope>
    <source>
        <strain evidence="2 3">CBS 121057</strain>
    </source>
</reference>
<keyword evidence="3" id="KW-1185">Reference proteome</keyword>
<dbReference type="VEuPathDB" id="FungiDB:BO78DRAFT_397887"/>
<evidence type="ECO:0000313" key="2">
    <source>
        <dbReference type="EMBL" id="PYI05786.1"/>
    </source>
</evidence>
<protein>
    <submittedName>
        <fullName evidence="2">Uncharacterized protein</fullName>
    </submittedName>
</protein>